<name>A0ABQ7E1B2_BRACR</name>
<keyword evidence="2" id="KW-1185">Reference proteome</keyword>
<reference evidence="1 2" key="1">
    <citation type="journal article" date="2020" name="BMC Genomics">
        <title>Intraspecific diversification of the crop wild relative Brassica cretica Lam. using demographic model selection.</title>
        <authorList>
            <person name="Kioukis A."/>
            <person name="Michalopoulou V.A."/>
            <person name="Briers L."/>
            <person name="Pirintsos S."/>
            <person name="Studholme D.J."/>
            <person name="Pavlidis P."/>
            <person name="Sarris P.F."/>
        </authorList>
    </citation>
    <scope>NUCLEOTIDE SEQUENCE [LARGE SCALE GENOMIC DNA]</scope>
    <source>
        <strain evidence="2">cv. PFS-1207/04</strain>
    </source>
</reference>
<accession>A0ABQ7E1B2</accession>
<evidence type="ECO:0008006" key="3">
    <source>
        <dbReference type="Google" id="ProtNLM"/>
    </source>
</evidence>
<dbReference type="EMBL" id="QGKV02000299">
    <property type="protein sequence ID" value="KAF3590435.1"/>
    <property type="molecule type" value="Genomic_DNA"/>
</dbReference>
<sequence>MEIGDNPRLIADCHCDHEADEELEYEASFNSHPQQSIDSDIQLLINNSLGKLINSSHANEIFVLPEHCYPSFSINGQHPTSIDYQYDGTIDRQGNYSIGSWADNSYHESFAVDIALPKMDPEGQARAMDGRILNISQEDVADIIAMNGPNNFFHTQNRSFDQPSIDETSATSIDSHHKLGRRAFDQKGGRKLRWECREEYGIYRDEDGYARAVDGRTIHVSREDISAILERSVMVGHTNISLPE</sequence>
<dbReference type="Proteomes" id="UP000266723">
    <property type="component" value="Unassembled WGS sequence"/>
</dbReference>
<evidence type="ECO:0000313" key="1">
    <source>
        <dbReference type="EMBL" id="KAF3590435.1"/>
    </source>
</evidence>
<evidence type="ECO:0000313" key="2">
    <source>
        <dbReference type="Proteomes" id="UP000266723"/>
    </source>
</evidence>
<comment type="caution">
    <text evidence="1">The sequence shown here is derived from an EMBL/GenBank/DDBJ whole genome shotgun (WGS) entry which is preliminary data.</text>
</comment>
<protein>
    <recommendedName>
        <fullName evidence="3">AP2/ERF domain-containing protein</fullName>
    </recommendedName>
</protein>
<proteinExistence type="predicted"/>
<gene>
    <name evidence="1" type="ORF">DY000_02021547</name>
</gene>
<organism evidence="1 2">
    <name type="scientific">Brassica cretica</name>
    <name type="common">Mustard</name>
    <dbReference type="NCBI Taxonomy" id="69181"/>
    <lineage>
        <taxon>Eukaryota</taxon>
        <taxon>Viridiplantae</taxon>
        <taxon>Streptophyta</taxon>
        <taxon>Embryophyta</taxon>
        <taxon>Tracheophyta</taxon>
        <taxon>Spermatophyta</taxon>
        <taxon>Magnoliopsida</taxon>
        <taxon>eudicotyledons</taxon>
        <taxon>Gunneridae</taxon>
        <taxon>Pentapetalae</taxon>
        <taxon>rosids</taxon>
        <taxon>malvids</taxon>
        <taxon>Brassicales</taxon>
        <taxon>Brassicaceae</taxon>
        <taxon>Brassiceae</taxon>
        <taxon>Brassica</taxon>
    </lineage>
</organism>